<feature type="compositionally biased region" description="Polar residues" evidence="3">
    <location>
        <begin position="71"/>
        <end position="82"/>
    </location>
</feature>
<dbReference type="RefSeq" id="WP_074822182.1">
    <property type="nucleotide sequence ID" value="NZ_FNTI01000001.1"/>
</dbReference>
<dbReference type="InterPro" id="IPR011990">
    <property type="entry name" value="TPR-like_helical_dom_sf"/>
</dbReference>
<evidence type="ECO:0000256" key="2">
    <source>
        <dbReference type="ARBA" id="ARBA00022840"/>
    </source>
</evidence>
<dbReference type="PROSITE" id="PS50125">
    <property type="entry name" value="GUANYLATE_CYCLASE_2"/>
    <property type="match status" value="1"/>
</dbReference>
<organism evidence="6 7">
    <name type="scientific">Bradyrhizobium lablabi</name>
    <dbReference type="NCBI Taxonomy" id="722472"/>
    <lineage>
        <taxon>Bacteria</taxon>
        <taxon>Pseudomonadati</taxon>
        <taxon>Pseudomonadota</taxon>
        <taxon>Alphaproteobacteria</taxon>
        <taxon>Hyphomicrobiales</taxon>
        <taxon>Nitrobacteraceae</taxon>
        <taxon>Bradyrhizobium</taxon>
    </lineage>
</organism>
<dbReference type="PROSITE" id="PS50105">
    <property type="entry name" value="SAM_DOMAIN"/>
    <property type="match status" value="1"/>
</dbReference>
<dbReference type="InterPro" id="IPR001054">
    <property type="entry name" value="A/G_cyclase"/>
</dbReference>
<dbReference type="SUPFAM" id="SSF52540">
    <property type="entry name" value="P-loop containing nucleoside triphosphate hydrolases"/>
    <property type="match status" value="1"/>
</dbReference>
<dbReference type="InterPro" id="IPR029787">
    <property type="entry name" value="Nucleotide_cyclase"/>
</dbReference>
<gene>
    <name evidence="6" type="ORF">SAMN05444171_3908</name>
</gene>
<dbReference type="InterPro" id="IPR027417">
    <property type="entry name" value="P-loop_NTPase"/>
</dbReference>
<dbReference type="Gene3D" id="3.30.70.1230">
    <property type="entry name" value="Nucleotide cyclase"/>
    <property type="match status" value="1"/>
</dbReference>
<accession>A0A1M7A644</accession>
<dbReference type="Pfam" id="PF00211">
    <property type="entry name" value="Guanylate_cyc"/>
    <property type="match status" value="1"/>
</dbReference>
<dbReference type="SUPFAM" id="SSF48452">
    <property type="entry name" value="TPR-like"/>
    <property type="match status" value="1"/>
</dbReference>
<dbReference type="InterPro" id="IPR013761">
    <property type="entry name" value="SAM/pointed_sf"/>
</dbReference>
<feature type="region of interest" description="Disordered" evidence="3">
    <location>
        <begin position="71"/>
        <end position="101"/>
    </location>
</feature>
<name>A0A1M7A644_9BRAD</name>
<reference evidence="6 7" key="1">
    <citation type="submission" date="2016-10" db="EMBL/GenBank/DDBJ databases">
        <authorList>
            <person name="de Groot N.N."/>
        </authorList>
    </citation>
    <scope>NUCLEOTIDE SEQUENCE [LARGE SCALE GENOMIC DNA]</scope>
    <source>
        <strain evidence="6 7">GAS522</strain>
    </source>
</reference>
<keyword evidence="1" id="KW-0547">Nucleotide-binding</keyword>
<dbReference type="PANTHER" id="PTHR16305:SF28">
    <property type="entry name" value="GUANYLATE CYCLASE DOMAIN-CONTAINING PROTEIN"/>
    <property type="match status" value="1"/>
</dbReference>
<dbReference type="SMART" id="SM00454">
    <property type="entry name" value="SAM"/>
    <property type="match status" value="1"/>
</dbReference>
<dbReference type="CDD" id="cd07302">
    <property type="entry name" value="CHD"/>
    <property type="match status" value="1"/>
</dbReference>
<evidence type="ECO:0000313" key="6">
    <source>
        <dbReference type="EMBL" id="SED36218.1"/>
    </source>
</evidence>
<evidence type="ECO:0000256" key="1">
    <source>
        <dbReference type="ARBA" id="ARBA00022741"/>
    </source>
</evidence>
<dbReference type="InterPro" id="IPR041664">
    <property type="entry name" value="AAA_16"/>
</dbReference>
<dbReference type="SUPFAM" id="SSF55073">
    <property type="entry name" value="Nucleotide cyclase"/>
    <property type="match status" value="1"/>
</dbReference>
<protein>
    <submittedName>
        <fullName evidence="6">Adenylate/guanylate cyclase</fullName>
    </submittedName>
</protein>
<dbReference type="GO" id="GO:0005737">
    <property type="term" value="C:cytoplasm"/>
    <property type="evidence" value="ECO:0007669"/>
    <property type="project" value="TreeGrafter"/>
</dbReference>
<evidence type="ECO:0000259" key="5">
    <source>
        <dbReference type="PROSITE" id="PS50125"/>
    </source>
</evidence>
<sequence length="1083" mass="115816">MSDLRAWLRGNNLEQYADAFEANDIDLDILADLDDNDLAQLGLSLGNRRRLLKAIAARNAVAASISSTDETSSLDKSSSVRPLSSGEKPSASEEAGSGDAERRQVTVMFADMVGSTALSARLDPELLGGLIRQYQDAVAGEIGRYGGFVAKFMGDGVLAYFGFPRAFEDAAERAVRAAIGILSEVGAIEAPDGTRVQARIGIATGLVVVGEIIGTGLAQERTIVGETPNLAARLQALAEPDCIIISESTQKLSGGHFELSHTGEHELKGFARPVPAWRVCGEASVESRFAAIRTGGLPLIGRAHEMGLMRERWHLAQQGDGQIVTVIGEAGIGKSRMIEALQEEVASEAHERINLQCSPYHSDSALYPVIQYLSRVAGFAPADAADARADKVRVLLAARRIADPVALPLLAELLSVPLAETAATAQSPAQRKASTLALIVEIMARTGDGDPVVIMLEDAHWIDATTLEMMTRLTDSIARARLLAVVSARPEFVPPWLARPHATLVTLGRLGRPECMQVVAGVAAAHGLSADTIATIVAKTDGVPLFVEELTRSVMESADEGSAVPATLKDSLMARLDRLGGAREMAQIAAVIGRQFTFAMLQAVSGKASGELEGMLAKLVASGIVFPEERGLDRSFIFKHALVRDAAYESLLLMRRREWHGRVAQALEQRFGDVAAREPELLAYHFGEAGLVSLACDYRMRAGDQAVSRSAYVEAIAHFTAGLNLAEALPPEVGLRRQLQFWLKLGSASVVAHGLQSVEAEKAYTKAGEIGEQLGDGPATFQAKWGLWINANLRRKTALARDRASELVSLAQQSGDRELLLEAYHCQLSTAHFRGDVRGALEGCQHAIALYDMTQHRHLAHAFGGHDPGVCAHAQCGNSWQLSGEQQQARQHFTQAIALAEMLDHPNSLGHGLHNIGIGHQLGGDPEATYTAAHRAAALAEKFNLPPWRASSLILVGWATATGAGVANAVRLIDAEIANATAVGPLPQYYLGLAAEVLLAAGRPADALGHLDRAIAGIDEAGIGIYLPEIYRLRGECLLALDRHNKAEARSAFAIAGDIARRQGAVIFERRAQVSLSRFAMQE</sequence>
<dbReference type="Pfam" id="PF13191">
    <property type="entry name" value="AAA_16"/>
    <property type="match status" value="1"/>
</dbReference>
<evidence type="ECO:0000256" key="3">
    <source>
        <dbReference type="SAM" id="MobiDB-lite"/>
    </source>
</evidence>
<dbReference type="SMART" id="SM00044">
    <property type="entry name" value="CYCc"/>
    <property type="match status" value="1"/>
</dbReference>
<evidence type="ECO:0000313" key="7">
    <source>
        <dbReference type="Proteomes" id="UP000183208"/>
    </source>
</evidence>
<dbReference type="AlphaFoldDB" id="A0A1M7A644"/>
<dbReference type="GO" id="GO:0005524">
    <property type="term" value="F:ATP binding"/>
    <property type="evidence" value="ECO:0007669"/>
    <property type="project" value="UniProtKB-KW"/>
</dbReference>
<dbReference type="GO" id="GO:0004016">
    <property type="term" value="F:adenylate cyclase activity"/>
    <property type="evidence" value="ECO:0007669"/>
    <property type="project" value="TreeGrafter"/>
</dbReference>
<proteinExistence type="predicted"/>
<dbReference type="EMBL" id="FNTI01000001">
    <property type="protein sequence ID" value="SED36218.1"/>
    <property type="molecule type" value="Genomic_DNA"/>
</dbReference>
<keyword evidence="2" id="KW-0067">ATP-binding</keyword>
<dbReference type="Proteomes" id="UP000183208">
    <property type="component" value="Unassembled WGS sequence"/>
</dbReference>
<dbReference type="PANTHER" id="PTHR16305">
    <property type="entry name" value="TESTICULAR SOLUBLE ADENYLYL CYCLASE"/>
    <property type="match status" value="1"/>
</dbReference>
<dbReference type="GO" id="GO:0035556">
    <property type="term" value="P:intracellular signal transduction"/>
    <property type="evidence" value="ECO:0007669"/>
    <property type="project" value="InterPro"/>
</dbReference>
<dbReference type="InterPro" id="IPR001660">
    <property type="entry name" value="SAM"/>
</dbReference>
<feature type="domain" description="SAM" evidence="4">
    <location>
        <begin position="1"/>
        <end position="52"/>
    </location>
</feature>
<feature type="domain" description="Guanylate cyclase" evidence="5">
    <location>
        <begin position="106"/>
        <end position="235"/>
    </location>
</feature>
<dbReference type="SUPFAM" id="SSF47769">
    <property type="entry name" value="SAM/Pointed domain"/>
    <property type="match status" value="1"/>
</dbReference>
<dbReference type="Gene3D" id="1.10.150.50">
    <property type="entry name" value="Transcription Factor, Ets-1"/>
    <property type="match status" value="1"/>
</dbReference>
<evidence type="ECO:0000259" key="4">
    <source>
        <dbReference type="PROSITE" id="PS50105"/>
    </source>
</evidence>
<dbReference type="Gene3D" id="1.25.40.10">
    <property type="entry name" value="Tetratricopeptide repeat domain"/>
    <property type="match status" value="2"/>
</dbReference>
<dbReference type="Pfam" id="PF00536">
    <property type="entry name" value="SAM_1"/>
    <property type="match status" value="1"/>
</dbReference>
<dbReference type="GO" id="GO:0009190">
    <property type="term" value="P:cyclic nucleotide biosynthetic process"/>
    <property type="evidence" value="ECO:0007669"/>
    <property type="project" value="InterPro"/>
</dbReference>